<reference evidence="2" key="1">
    <citation type="submission" date="2020-03" db="EMBL/GenBank/DDBJ databases">
        <authorList>
            <person name="Weist P."/>
        </authorList>
    </citation>
    <scope>NUCLEOTIDE SEQUENCE</scope>
</reference>
<protein>
    <submittedName>
        <fullName evidence="2">Uncharacterized protein</fullName>
    </submittedName>
</protein>
<dbReference type="Proteomes" id="UP001153269">
    <property type="component" value="Unassembled WGS sequence"/>
</dbReference>
<sequence>MKPPLREINSPHSQHFRWLKRLDPLGSHRRLREVPHFEVTMGACTGLEPIPVDIEREAGFTLDSKRNFQGRREALLLATNTARSQCQQGPGDNQAQAKRIHPVAYSAGILPSNEGKAPPVQLPSSLSHHREPAGV</sequence>
<name>A0A9N7TW50_PLEPL</name>
<feature type="region of interest" description="Disordered" evidence="1">
    <location>
        <begin position="108"/>
        <end position="135"/>
    </location>
</feature>
<dbReference type="EMBL" id="CADEAL010000424">
    <property type="protein sequence ID" value="CAB1419979.1"/>
    <property type="molecule type" value="Genomic_DNA"/>
</dbReference>
<accession>A0A9N7TW50</accession>
<evidence type="ECO:0000256" key="1">
    <source>
        <dbReference type="SAM" id="MobiDB-lite"/>
    </source>
</evidence>
<keyword evidence="3" id="KW-1185">Reference proteome</keyword>
<organism evidence="2 3">
    <name type="scientific">Pleuronectes platessa</name>
    <name type="common">European plaice</name>
    <dbReference type="NCBI Taxonomy" id="8262"/>
    <lineage>
        <taxon>Eukaryota</taxon>
        <taxon>Metazoa</taxon>
        <taxon>Chordata</taxon>
        <taxon>Craniata</taxon>
        <taxon>Vertebrata</taxon>
        <taxon>Euteleostomi</taxon>
        <taxon>Actinopterygii</taxon>
        <taxon>Neopterygii</taxon>
        <taxon>Teleostei</taxon>
        <taxon>Neoteleostei</taxon>
        <taxon>Acanthomorphata</taxon>
        <taxon>Carangaria</taxon>
        <taxon>Pleuronectiformes</taxon>
        <taxon>Pleuronectoidei</taxon>
        <taxon>Pleuronectidae</taxon>
        <taxon>Pleuronectes</taxon>
    </lineage>
</organism>
<comment type="caution">
    <text evidence="2">The sequence shown here is derived from an EMBL/GenBank/DDBJ whole genome shotgun (WGS) entry which is preliminary data.</text>
</comment>
<gene>
    <name evidence="2" type="ORF">PLEPLA_LOCUS7830</name>
</gene>
<proteinExistence type="predicted"/>
<evidence type="ECO:0000313" key="2">
    <source>
        <dbReference type="EMBL" id="CAB1419979.1"/>
    </source>
</evidence>
<dbReference type="AlphaFoldDB" id="A0A9N7TW50"/>
<evidence type="ECO:0000313" key="3">
    <source>
        <dbReference type="Proteomes" id="UP001153269"/>
    </source>
</evidence>